<keyword evidence="5 7" id="KW-0472">Membrane</keyword>
<evidence type="ECO:0000256" key="2">
    <source>
        <dbReference type="ARBA" id="ARBA00022475"/>
    </source>
</evidence>
<comment type="caution">
    <text evidence="8">The sequence shown here is derived from an EMBL/GenBank/DDBJ whole genome shotgun (WGS) entry which is preliminary data.</text>
</comment>
<feature type="region of interest" description="Disordered" evidence="6">
    <location>
        <begin position="335"/>
        <end position="357"/>
    </location>
</feature>
<keyword evidence="9" id="KW-1185">Reference proteome</keyword>
<evidence type="ECO:0000256" key="5">
    <source>
        <dbReference type="ARBA" id="ARBA00023136"/>
    </source>
</evidence>
<dbReference type="PANTHER" id="PTHR30482:SF17">
    <property type="entry name" value="ABC TRANSPORTER ATP-BINDING PROTEIN"/>
    <property type="match status" value="1"/>
</dbReference>
<feature type="transmembrane region" description="Helical" evidence="7">
    <location>
        <begin position="20"/>
        <end position="38"/>
    </location>
</feature>
<dbReference type="RefSeq" id="WP_269903470.1">
    <property type="nucleotide sequence ID" value="NZ_JAPFQA010000001.1"/>
</dbReference>
<dbReference type="PANTHER" id="PTHR30482">
    <property type="entry name" value="HIGH-AFFINITY BRANCHED-CHAIN AMINO ACID TRANSPORT SYSTEM PERMEASE"/>
    <property type="match status" value="1"/>
</dbReference>
<reference evidence="8" key="1">
    <citation type="submission" date="2022-11" db="EMBL/GenBank/DDBJ databases">
        <authorList>
            <person name="Coimbra C."/>
        </authorList>
    </citation>
    <scope>NUCLEOTIDE SEQUENCE</scope>
    <source>
        <strain evidence="8">Jales19</strain>
    </source>
</reference>
<dbReference type="Proteomes" id="UP001152178">
    <property type="component" value="Unassembled WGS sequence"/>
</dbReference>
<protein>
    <submittedName>
        <fullName evidence="8">Branched-chain amino acid ABC transporter permease</fullName>
    </submittedName>
</protein>
<evidence type="ECO:0000256" key="1">
    <source>
        <dbReference type="ARBA" id="ARBA00004651"/>
    </source>
</evidence>
<evidence type="ECO:0000256" key="3">
    <source>
        <dbReference type="ARBA" id="ARBA00022692"/>
    </source>
</evidence>
<feature type="compositionally biased region" description="Polar residues" evidence="6">
    <location>
        <begin position="346"/>
        <end position="357"/>
    </location>
</feature>
<proteinExistence type="predicted"/>
<feature type="transmembrane region" description="Helical" evidence="7">
    <location>
        <begin position="124"/>
        <end position="141"/>
    </location>
</feature>
<comment type="subcellular location">
    <subcellularLocation>
        <location evidence="1">Cell membrane</location>
        <topology evidence="1">Multi-pass membrane protein</topology>
    </subcellularLocation>
</comment>
<dbReference type="InterPro" id="IPR043428">
    <property type="entry name" value="LivM-like"/>
</dbReference>
<dbReference type="EMBL" id="JAPFQA010000001">
    <property type="protein sequence ID" value="MCZ8542815.1"/>
    <property type="molecule type" value="Genomic_DNA"/>
</dbReference>
<organism evidence="8 9">
    <name type="scientific">Mesorhizobium qingshengii</name>
    <dbReference type="NCBI Taxonomy" id="1165689"/>
    <lineage>
        <taxon>Bacteria</taxon>
        <taxon>Pseudomonadati</taxon>
        <taxon>Pseudomonadota</taxon>
        <taxon>Alphaproteobacteria</taxon>
        <taxon>Hyphomicrobiales</taxon>
        <taxon>Phyllobacteriaceae</taxon>
        <taxon>Mesorhizobium</taxon>
    </lineage>
</organism>
<keyword evidence="4 7" id="KW-1133">Transmembrane helix</keyword>
<accession>A0ABT4QMS6</accession>
<evidence type="ECO:0000256" key="7">
    <source>
        <dbReference type="SAM" id="Phobius"/>
    </source>
</evidence>
<gene>
    <name evidence="8" type="ORF">OOJ09_01385</name>
</gene>
<feature type="transmembrane region" description="Helical" evidence="7">
    <location>
        <begin position="253"/>
        <end position="280"/>
    </location>
</feature>
<sequence length="357" mass="37860">MSAASTSPVIERGTATSRIAAVAVAVIIALLAIAPQFLSAGAVDRMTALFIYVILAAMWNALAGFGGLVSVGQQVFFGLGAYFAIRLADAGLKPFASLFVSAIVVGVVSVPLSLFMLRLRNGEFAIGMWVIAALTHLLVNLDRLVQGETGTSLISLNVYDAGTRRMTIYWLALASMTALLAMLFGLLRGSTGAAIRAIRDNEDAAASVGVRVTGTKRLLFVLAAFGIGIAGALWLATSITFQPKTYFNVQWTAYMIFMVLVGGIGTFEGAILGALVFFLIETWFGGTGVWYLIGLGATAVLFSLFLPRGLWGTVEERFGLRLLPVGYRVRLPGNPTAPADDGTAPSPRQSTQHQEKA</sequence>
<evidence type="ECO:0000313" key="9">
    <source>
        <dbReference type="Proteomes" id="UP001152178"/>
    </source>
</evidence>
<evidence type="ECO:0000256" key="4">
    <source>
        <dbReference type="ARBA" id="ARBA00022989"/>
    </source>
</evidence>
<evidence type="ECO:0000256" key="6">
    <source>
        <dbReference type="SAM" id="MobiDB-lite"/>
    </source>
</evidence>
<feature type="transmembrane region" description="Helical" evidence="7">
    <location>
        <begin position="168"/>
        <end position="187"/>
    </location>
</feature>
<dbReference type="InterPro" id="IPR001851">
    <property type="entry name" value="ABC_transp_permease"/>
</dbReference>
<feature type="transmembrane region" description="Helical" evidence="7">
    <location>
        <begin position="95"/>
        <end position="117"/>
    </location>
</feature>
<feature type="transmembrane region" description="Helical" evidence="7">
    <location>
        <begin position="50"/>
        <end position="83"/>
    </location>
</feature>
<keyword evidence="3 7" id="KW-0812">Transmembrane</keyword>
<keyword evidence="2" id="KW-1003">Cell membrane</keyword>
<name>A0ABT4QMS6_9HYPH</name>
<feature type="transmembrane region" description="Helical" evidence="7">
    <location>
        <begin position="289"/>
        <end position="311"/>
    </location>
</feature>
<evidence type="ECO:0000313" key="8">
    <source>
        <dbReference type="EMBL" id="MCZ8542815.1"/>
    </source>
</evidence>
<feature type="transmembrane region" description="Helical" evidence="7">
    <location>
        <begin position="218"/>
        <end position="241"/>
    </location>
</feature>
<dbReference type="CDD" id="cd06581">
    <property type="entry name" value="TM_PBP1_LivM_like"/>
    <property type="match status" value="1"/>
</dbReference>
<dbReference type="Pfam" id="PF02653">
    <property type="entry name" value="BPD_transp_2"/>
    <property type="match status" value="1"/>
</dbReference>